<name>A0A4Y8D522_9HELO</name>
<comment type="caution">
    <text evidence="1">The sequence shown here is derived from an EMBL/GenBank/DDBJ whole genome shotgun (WGS) entry which is preliminary data.</text>
</comment>
<sequence>MGLFEFNIQEEICLHSKALGDELVLKHNNAALHPTREEDVNSIPKIVGFAMAIVSGWVVWIMPLGWKTLRVNKGGVAYSCMTRVYRIYQAKQALDHQPRVDLKKGIRRSGESFAVRNRKTDWVAGCGQERKLLATPNDQSK</sequence>
<protein>
    <submittedName>
        <fullName evidence="1">Uncharacterized protein</fullName>
    </submittedName>
</protein>
<dbReference type="EMBL" id="PHWZ01000151">
    <property type="protein sequence ID" value="TEY63780.1"/>
    <property type="molecule type" value="Genomic_DNA"/>
</dbReference>
<evidence type="ECO:0000313" key="1">
    <source>
        <dbReference type="EMBL" id="TEY63780.1"/>
    </source>
</evidence>
<dbReference type="Proteomes" id="UP000297299">
    <property type="component" value="Unassembled WGS sequence"/>
</dbReference>
<accession>A0A4Y8D522</accession>
<dbReference type="OrthoDB" id="10058185at2759"/>
<dbReference type="AlphaFoldDB" id="A0A4Y8D522"/>
<reference evidence="1 2" key="1">
    <citation type="submission" date="2017-11" db="EMBL/GenBank/DDBJ databases">
        <title>Comparative genomics of Botrytis spp.</title>
        <authorList>
            <person name="Valero-Jimenez C.A."/>
            <person name="Tapia P."/>
            <person name="Veloso J."/>
            <person name="Silva-Moreno E."/>
            <person name="Staats M."/>
            <person name="Valdes J.H."/>
            <person name="Van Kan J.A.L."/>
        </authorList>
    </citation>
    <scope>NUCLEOTIDE SEQUENCE [LARGE SCALE GENOMIC DNA]</scope>
    <source>
        <strain evidence="1 2">MUCL2830</strain>
    </source>
</reference>
<dbReference type="STRING" id="38488.A0A4Y8D522"/>
<gene>
    <name evidence="1" type="ORF">BOTCAL_0151g00270</name>
</gene>
<keyword evidence="2" id="KW-1185">Reference proteome</keyword>
<organism evidence="1 2">
    <name type="scientific">Botryotinia calthae</name>
    <dbReference type="NCBI Taxonomy" id="38488"/>
    <lineage>
        <taxon>Eukaryota</taxon>
        <taxon>Fungi</taxon>
        <taxon>Dikarya</taxon>
        <taxon>Ascomycota</taxon>
        <taxon>Pezizomycotina</taxon>
        <taxon>Leotiomycetes</taxon>
        <taxon>Helotiales</taxon>
        <taxon>Sclerotiniaceae</taxon>
        <taxon>Botryotinia</taxon>
    </lineage>
</organism>
<evidence type="ECO:0000313" key="2">
    <source>
        <dbReference type="Proteomes" id="UP000297299"/>
    </source>
</evidence>
<proteinExistence type="predicted"/>